<dbReference type="PROSITE" id="PS51375">
    <property type="entry name" value="PPR"/>
    <property type="match status" value="8"/>
</dbReference>
<evidence type="ECO:0000256" key="1">
    <source>
        <dbReference type="ARBA" id="ARBA00022737"/>
    </source>
</evidence>
<feature type="repeat" description="PPR" evidence="2">
    <location>
        <begin position="691"/>
        <end position="725"/>
    </location>
</feature>
<dbReference type="InParanoid" id="D7FIA5"/>
<gene>
    <name evidence="4" type="ORF">Esi_0119_0016</name>
</gene>
<dbReference type="Gene3D" id="1.25.40.10">
    <property type="entry name" value="Tetratricopeptide repeat domain"/>
    <property type="match status" value="5"/>
</dbReference>
<feature type="repeat" description="PPR" evidence="2">
    <location>
        <begin position="443"/>
        <end position="477"/>
    </location>
</feature>
<dbReference type="InterPro" id="IPR057027">
    <property type="entry name" value="TPR_mt"/>
</dbReference>
<evidence type="ECO:0000313" key="4">
    <source>
        <dbReference type="EMBL" id="CBJ28729.1"/>
    </source>
</evidence>
<feature type="repeat" description="PPR" evidence="2">
    <location>
        <begin position="586"/>
        <end position="620"/>
    </location>
</feature>
<reference evidence="4 5" key="1">
    <citation type="journal article" date="2010" name="Nature">
        <title>The Ectocarpus genome and the independent evolution of multicellularity in brown algae.</title>
        <authorList>
            <person name="Cock J.M."/>
            <person name="Sterck L."/>
            <person name="Rouze P."/>
            <person name="Scornet D."/>
            <person name="Allen A.E."/>
            <person name="Amoutzias G."/>
            <person name="Anthouard V."/>
            <person name="Artiguenave F."/>
            <person name="Aury J.M."/>
            <person name="Badger J.H."/>
            <person name="Beszteri B."/>
            <person name="Billiau K."/>
            <person name="Bonnet E."/>
            <person name="Bothwell J.H."/>
            <person name="Bowler C."/>
            <person name="Boyen C."/>
            <person name="Brownlee C."/>
            <person name="Carrano C.J."/>
            <person name="Charrier B."/>
            <person name="Cho G.Y."/>
            <person name="Coelho S.M."/>
            <person name="Collen J."/>
            <person name="Corre E."/>
            <person name="Da Silva C."/>
            <person name="Delage L."/>
            <person name="Delaroque N."/>
            <person name="Dittami S.M."/>
            <person name="Doulbeau S."/>
            <person name="Elias M."/>
            <person name="Farnham G."/>
            <person name="Gachon C.M."/>
            <person name="Gschloessl B."/>
            <person name="Heesch S."/>
            <person name="Jabbari K."/>
            <person name="Jubin C."/>
            <person name="Kawai H."/>
            <person name="Kimura K."/>
            <person name="Kloareg B."/>
            <person name="Kupper F.C."/>
            <person name="Lang D."/>
            <person name="Le Bail A."/>
            <person name="Leblanc C."/>
            <person name="Lerouge P."/>
            <person name="Lohr M."/>
            <person name="Lopez P.J."/>
            <person name="Martens C."/>
            <person name="Maumus F."/>
            <person name="Michel G."/>
            <person name="Miranda-Saavedra D."/>
            <person name="Morales J."/>
            <person name="Moreau H."/>
            <person name="Motomura T."/>
            <person name="Nagasato C."/>
            <person name="Napoli C.A."/>
            <person name="Nelson D.R."/>
            <person name="Nyvall-Collen P."/>
            <person name="Peters A.F."/>
            <person name="Pommier C."/>
            <person name="Potin P."/>
            <person name="Poulain J."/>
            <person name="Quesneville H."/>
            <person name="Read B."/>
            <person name="Rensing S.A."/>
            <person name="Ritter A."/>
            <person name="Rousvoal S."/>
            <person name="Samanta M."/>
            <person name="Samson G."/>
            <person name="Schroeder D.C."/>
            <person name="Segurens B."/>
            <person name="Strittmatter M."/>
            <person name="Tonon T."/>
            <person name="Tregear J.W."/>
            <person name="Valentin K."/>
            <person name="von Dassow P."/>
            <person name="Yamagishi T."/>
            <person name="Van de Peer Y."/>
            <person name="Wincker P."/>
        </authorList>
    </citation>
    <scope>NUCLEOTIDE SEQUENCE [LARGE SCALE GENOMIC DNA]</scope>
    <source>
        <strain evidence="5">Ec32 / CCAP1310/4</strain>
    </source>
</reference>
<feature type="repeat" description="PPR" evidence="2">
    <location>
        <begin position="551"/>
        <end position="585"/>
    </location>
</feature>
<dbReference type="Pfam" id="PF23276">
    <property type="entry name" value="TPR_24"/>
    <property type="match status" value="1"/>
</dbReference>
<name>D7FIA5_ECTSI</name>
<keyword evidence="1" id="KW-0677">Repeat</keyword>
<proteinExistence type="predicted"/>
<dbReference type="InterPro" id="IPR002885">
    <property type="entry name" value="PPR_rpt"/>
</dbReference>
<dbReference type="PANTHER" id="PTHR47447:SF17">
    <property type="entry name" value="OS12G0638900 PROTEIN"/>
    <property type="match status" value="1"/>
</dbReference>
<evidence type="ECO:0000256" key="2">
    <source>
        <dbReference type="PROSITE-ProRule" id="PRU00708"/>
    </source>
</evidence>
<accession>D7FIA5</accession>
<dbReference type="InterPro" id="IPR011990">
    <property type="entry name" value="TPR-like_helical_dom_sf"/>
</dbReference>
<dbReference type="NCBIfam" id="TIGR00756">
    <property type="entry name" value="PPR"/>
    <property type="match status" value="6"/>
</dbReference>
<dbReference type="PANTHER" id="PTHR47447">
    <property type="entry name" value="OS03G0856100 PROTEIN"/>
    <property type="match status" value="1"/>
</dbReference>
<feature type="repeat" description="PPR" evidence="2">
    <location>
        <begin position="261"/>
        <end position="295"/>
    </location>
</feature>
<dbReference type="Pfam" id="PF01535">
    <property type="entry name" value="PPR"/>
    <property type="match status" value="4"/>
</dbReference>
<evidence type="ECO:0000259" key="3">
    <source>
        <dbReference type="Pfam" id="PF23276"/>
    </source>
</evidence>
<feature type="domain" description="Pentatricopeptide repeat-containing protein-mitochondrial" evidence="3">
    <location>
        <begin position="594"/>
        <end position="714"/>
    </location>
</feature>
<dbReference type="Pfam" id="PF13041">
    <property type="entry name" value="PPR_2"/>
    <property type="match status" value="1"/>
</dbReference>
<feature type="repeat" description="PPR" evidence="2">
    <location>
        <begin position="514"/>
        <end position="548"/>
    </location>
</feature>
<dbReference type="Pfam" id="PF13812">
    <property type="entry name" value="PPR_3"/>
    <property type="match status" value="1"/>
</dbReference>
<dbReference type="AlphaFoldDB" id="D7FIA5"/>
<dbReference type="EMBL" id="FN647870">
    <property type="protein sequence ID" value="CBJ28729.1"/>
    <property type="molecule type" value="Genomic_DNA"/>
</dbReference>
<sequence>MRVVCKQGTGWRQALPLYEGFLELALEQARATTSPLEETQAGRADVVPVPLLRQRQQLHRLKEVAPGWEDVCQAALEACNIGGQWEAALKVLSVLRAGGGGAELSEAAYTEAIEVCGKGRAWDMVLLLVAEMSSDEIPMTAATFETALKGCAATGAWSWALSLLRCMSTSTNGPNGIPLNAAHYLDALRSCAGVVDKPGGPKAQAAAKAALGLLQDVRENGWLVGQQGEDLVYCAMKTQAAARDAWGALALLDQDDGLPRSVMLRTGAMQACSGAGEWRAALSILEDMQAEGLRPNGAAYVAAMEACARGGVMDLALELLDRVLMFHPRDERTVTAAFHGAIKACGNGGQWEEATSLLQRMRQDSLAVVTSREYNAAIMACCRAQQSVAALTLLGDMSVESEHCSADETSYVLVMRAFGREGRWRTVIDLMGSLKEEAGLVPTVSSYNVVIEALAKAGEWMKALEMLAEMKQERVRPTEFTYSRCMAACEKSGEWERTLLLLADMKEQEDLVPDSYIFSTAMVACSKAGRLDDVLGILQEMREMSATSGPNLVLYNIAIGSCARARDWPRMLEEMDRMRREDIEPEESTFAAPLDTCGRTGNLPMALELLDRMREDGIKPGVVTYGYVVAAACRAGERTSAALLLDEMEAAGHPPNERTYGVAALACREGNNADAAIDLLRRRQMQGLPPDALILSCAVQACSNAGNMQRGLELITEMKSAGFSPDRAFYHSVIAGINASLASRL</sequence>
<dbReference type="OrthoDB" id="185462at2759"/>
<dbReference type="eggNOG" id="KOG4197">
    <property type="taxonomic scope" value="Eukaryota"/>
</dbReference>
<dbReference type="Proteomes" id="UP000002630">
    <property type="component" value="Linkage Group LG23"/>
</dbReference>
<dbReference type="STRING" id="2880.D7FIA5"/>
<feature type="repeat" description="PPR" evidence="2">
    <location>
        <begin position="621"/>
        <end position="655"/>
    </location>
</feature>
<feature type="repeat" description="PPR" evidence="2">
    <location>
        <begin position="407"/>
        <end position="442"/>
    </location>
</feature>
<dbReference type="EMBL" id="FN649748">
    <property type="protein sequence ID" value="CBJ28729.1"/>
    <property type="molecule type" value="Genomic_DNA"/>
</dbReference>
<keyword evidence="5" id="KW-1185">Reference proteome</keyword>
<protein>
    <recommendedName>
        <fullName evidence="3">Pentatricopeptide repeat-containing protein-mitochondrial domain-containing protein</fullName>
    </recommendedName>
</protein>
<organism evidence="4 5">
    <name type="scientific">Ectocarpus siliculosus</name>
    <name type="common">Brown alga</name>
    <name type="synonym">Conferva siliculosa</name>
    <dbReference type="NCBI Taxonomy" id="2880"/>
    <lineage>
        <taxon>Eukaryota</taxon>
        <taxon>Sar</taxon>
        <taxon>Stramenopiles</taxon>
        <taxon>Ochrophyta</taxon>
        <taxon>PX clade</taxon>
        <taxon>Phaeophyceae</taxon>
        <taxon>Ectocarpales</taxon>
        <taxon>Ectocarpaceae</taxon>
        <taxon>Ectocarpus</taxon>
    </lineage>
</organism>
<evidence type="ECO:0000313" key="5">
    <source>
        <dbReference type="Proteomes" id="UP000002630"/>
    </source>
</evidence>